<dbReference type="Pfam" id="PF13569">
    <property type="entry name" value="DUF4132"/>
    <property type="match status" value="1"/>
</dbReference>
<evidence type="ECO:0000259" key="3">
    <source>
        <dbReference type="Pfam" id="PF24879"/>
    </source>
</evidence>
<organism evidence="5 6">
    <name type="scientific">Deinococcus radiopugnans ATCC 19172</name>
    <dbReference type="NCBI Taxonomy" id="585398"/>
    <lineage>
        <taxon>Bacteria</taxon>
        <taxon>Thermotogati</taxon>
        <taxon>Deinococcota</taxon>
        <taxon>Deinococci</taxon>
        <taxon>Deinococcales</taxon>
        <taxon>Deinococcaceae</taxon>
        <taxon>Deinococcus</taxon>
    </lineage>
</organism>
<dbReference type="SUPFAM" id="SSF48371">
    <property type="entry name" value="ARM repeat"/>
    <property type="match status" value="1"/>
</dbReference>
<accession>A0A5C4XUJ7</accession>
<dbReference type="EMBL" id="VDMO01000031">
    <property type="protein sequence ID" value="TNM67327.1"/>
    <property type="molecule type" value="Genomic_DNA"/>
</dbReference>
<gene>
    <name evidence="5" type="ORF">FHR04_18580</name>
    <name evidence="4" type="ORF">HNQ04_003838</name>
</gene>
<feature type="domain" description="DUF5724" evidence="2">
    <location>
        <begin position="65"/>
        <end position="1224"/>
    </location>
</feature>
<feature type="domain" description="DUF7737" evidence="3">
    <location>
        <begin position="1529"/>
        <end position="1630"/>
    </location>
</feature>
<dbReference type="InterPro" id="IPR025406">
    <property type="entry name" value="DUF4132"/>
</dbReference>
<protein>
    <submittedName>
        <fullName evidence="5">DUF4132 domain-containing protein</fullName>
    </submittedName>
</protein>
<evidence type="ECO:0000313" key="6">
    <source>
        <dbReference type="Proteomes" id="UP000313988"/>
    </source>
</evidence>
<reference evidence="5 6" key="1">
    <citation type="submission" date="2019-06" db="EMBL/GenBank/DDBJ databases">
        <title>Genome sequence of Deinococcus radiopugnans ATCC 19172.</title>
        <authorList>
            <person name="Maclea K.S."/>
            <person name="Maynard C.R."/>
        </authorList>
    </citation>
    <scope>NUCLEOTIDE SEQUENCE [LARGE SCALE GENOMIC DNA]</scope>
    <source>
        <strain evidence="5 6">ATCC 19172</strain>
    </source>
</reference>
<evidence type="ECO:0000313" key="5">
    <source>
        <dbReference type="EMBL" id="TNM67327.1"/>
    </source>
</evidence>
<dbReference type="InterPro" id="IPR056639">
    <property type="entry name" value="DUF7737"/>
</dbReference>
<dbReference type="Pfam" id="PF24879">
    <property type="entry name" value="DUF7737"/>
    <property type="match status" value="1"/>
</dbReference>
<feature type="domain" description="DUF4132" evidence="1">
    <location>
        <begin position="1262"/>
        <end position="1433"/>
    </location>
</feature>
<dbReference type="InterPro" id="IPR043782">
    <property type="entry name" value="DUF5724"/>
</dbReference>
<proteinExistence type="predicted"/>
<evidence type="ECO:0000259" key="2">
    <source>
        <dbReference type="Pfam" id="PF18991"/>
    </source>
</evidence>
<dbReference type="OrthoDB" id="9763697at2"/>
<dbReference type="InterPro" id="IPR016024">
    <property type="entry name" value="ARM-type_fold"/>
</dbReference>
<dbReference type="Pfam" id="PF18991">
    <property type="entry name" value="DUF5724"/>
    <property type="match status" value="1"/>
</dbReference>
<dbReference type="Proteomes" id="UP000629870">
    <property type="component" value="Unassembled WGS sequence"/>
</dbReference>
<evidence type="ECO:0000313" key="7">
    <source>
        <dbReference type="Proteomes" id="UP000629870"/>
    </source>
</evidence>
<evidence type="ECO:0000313" key="4">
    <source>
        <dbReference type="EMBL" id="MBB6018557.1"/>
    </source>
</evidence>
<reference evidence="4 7" key="2">
    <citation type="submission" date="2020-08" db="EMBL/GenBank/DDBJ databases">
        <title>Genomic Encyclopedia of Type Strains, Phase IV (KMG-IV): sequencing the most valuable type-strain genomes for metagenomic binning, comparative biology and taxonomic classification.</title>
        <authorList>
            <person name="Goeker M."/>
        </authorList>
    </citation>
    <scope>NUCLEOTIDE SEQUENCE [LARGE SCALE GENOMIC DNA]</scope>
    <source>
        <strain evidence="4 7">DSM 12027</strain>
    </source>
</reference>
<evidence type="ECO:0000259" key="1">
    <source>
        <dbReference type="Pfam" id="PF13569"/>
    </source>
</evidence>
<sequence>MDVQDYLRTFEQPWKAPLEERLHAASPELAALVRPLLKEPRDYREREGREAGLADFLHGSSEADQRDLSALLFPQAAAPAQRTIHALLTRHPYPEGYARRAFRAPGERVQAVRAASWLMAAWQATRDYPQNVEWFAVHAGLLNAWSSHSLGLLIGQAVSDGDAAVFQILRDTASTGHPVARMGRHVPLALLSSTDPEAWALAEGLLLAAQRQEGLRQVILETVDEAGPEPFTRLLRLILKEDLLRFAAVLRAACVWFGLNYDVSDLKVVRGLLTRALAYLEDGAAARNAVQGSSGVEAYLALYVLAMRDAAEAAELARPLLEDADAERRMAAAQFLLAAGRLGQAEQAALIRDPDPRLAALAGGMVNRWSPPDEAPALTFEDYLAYAQRLPDAARSGESAHQPLLFPWLGHLPPRAEAMDTLSAVLGDAHISHLAPHLNAMSGDGKAYVLKKIEQRHKAQIQPIDVPTRELLLTLLQDRNSGVSQATVEVMAHLTPNPEEVGVIQSLLRRKSADLRRGLIRLLARDAALAEASALELLRTSNTDQRQAGLQLLQEVGAAPPADFAPKNVSEQTLYARLTEPEEQLTLEDGLGLFDPAERTTSGPLEVRARDYPKDVARGAELLRSLDALIAANRELPLLGVGYDGEQTTLLGNVSGWMLRPNSDGAMPLAELWDGWWAGRAGAQDGDLTRMGWALGHYVARKDTTAAELDAELEADDLDDLDDDEDAEEIQATLEFNEARQHLLRQTLHRTLGPLAALWLEHADLLRAVHAYLLDRFRGGLDTTLALDAWETALAYLPQDTQVLKHPESTWRSEDPRSLLSPLRGNLPIYRQPDDVLQRFWRVSLYQNAAFPNLPRWRPDTGLLLLAFERGWAGQTDLLDQLIGPRTEREGYFSGNDFGDLNEYTRRKLRDHLPTHPDWLAAVDTVRARVLEVEVTRGDLETPATQPALALQSASGAALALRLLAGLGRNPLKRGYQGRNESRDVTFSHLIRVSFPAPGDTPATFAALVKDFKLTDARLLDLAMFAPQWADLVAATLGWKGLRSGVYWLHAHTKESNWSVPQDIRDAWEAEIAERTPLSAGDLTEGAVDVAWFRGMNKALGKERFAALLDAAKYASSSGGHKRAELFARAILGELAEDELRARIHDKRNQDAVRALGLLPLSRARAKAAKELEDRYRVLSDFRRGATQFGAQRQASERLAADIGMQNLARSAGYSDPQRLTWAMEARMAPDWQATVTADGVTLGIEMTPQGEASLTLRRGEKPLKTLPPALKKKPEVVALRAAVTELKATRGRMRAALEEAMVRGDFFTPQELTDLGRHPVIAPMLDSLLWVLDESTLGWRQGGQLQTPSGPQDIGEQSLRLAHPHDLYQSGQWPAFQQQIMEGGLTQPFKQAFREYYPLTAAEGHGALRSGRYAGHHVQPGKAAALFKARGWVTVPEEGVRKTFHHEGLNVWVDTAVGYGTPNEVEGAALNAVYFVRQDETDELGRARLVPLTEVPPRVLSETLRDLDLVVGVAHVGGVDPEASLSTVEMRTDLLRETLRLLGLGNVRLEHSHALIAGQYANYTVHLGSGTVHRMPGGFLCVIPVHNQHAGRLFLPFADPDPKTAEVISKVLLLADDKKIQDPTILEQLR</sequence>
<dbReference type="RefSeq" id="WP_139404702.1">
    <property type="nucleotide sequence ID" value="NZ_JACHEW010000033.1"/>
</dbReference>
<dbReference type="Proteomes" id="UP000313988">
    <property type="component" value="Unassembled WGS sequence"/>
</dbReference>
<name>A0A5C4XUJ7_9DEIO</name>
<comment type="caution">
    <text evidence="5">The sequence shown here is derived from an EMBL/GenBank/DDBJ whole genome shotgun (WGS) entry which is preliminary data.</text>
</comment>
<dbReference type="EMBL" id="JACHEW010000033">
    <property type="protein sequence ID" value="MBB6018557.1"/>
    <property type="molecule type" value="Genomic_DNA"/>
</dbReference>
<keyword evidence="7" id="KW-1185">Reference proteome</keyword>